<feature type="domain" description="ABC transporter" evidence="15">
    <location>
        <begin position="6"/>
        <end position="244"/>
    </location>
</feature>
<keyword evidence="2" id="KW-0813">Transport</keyword>
<evidence type="ECO:0000256" key="6">
    <source>
        <dbReference type="ARBA" id="ARBA00022741"/>
    </source>
</evidence>
<evidence type="ECO:0000256" key="8">
    <source>
        <dbReference type="ARBA" id="ARBA00022967"/>
    </source>
</evidence>
<keyword evidence="17" id="KW-1185">Reference proteome</keyword>
<comment type="similarity">
    <text evidence="12">Belongs to the ABC transporter superfamily. Macrolide exporter (TC 3.A.1.122) family.</text>
</comment>
<keyword evidence="4" id="KW-0997">Cell inner membrane</keyword>
<comment type="subcellular location">
    <subcellularLocation>
        <location evidence="1">Cell inner membrane</location>
        <topology evidence="1">Multi-pass membrane protein</topology>
    </subcellularLocation>
</comment>
<dbReference type="InterPro" id="IPR003593">
    <property type="entry name" value="AAA+_ATPase"/>
</dbReference>
<dbReference type="GO" id="GO:0005886">
    <property type="term" value="C:plasma membrane"/>
    <property type="evidence" value="ECO:0007669"/>
    <property type="project" value="UniProtKB-SubCell"/>
</dbReference>
<dbReference type="GO" id="GO:0046677">
    <property type="term" value="P:response to antibiotic"/>
    <property type="evidence" value="ECO:0007669"/>
    <property type="project" value="UniProtKB-KW"/>
</dbReference>
<proteinExistence type="inferred from homology"/>
<dbReference type="InterPro" id="IPR017871">
    <property type="entry name" value="ABC_transporter-like_CS"/>
</dbReference>
<name>A0A8J2VN73_9RHOB</name>
<feature type="transmembrane region" description="Helical" evidence="14">
    <location>
        <begin position="276"/>
        <end position="296"/>
    </location>
</feature>
<dbReference type="AlphaFoldDB" id="A0A8J2VN73"/>
<dbReference type="RefSeq" id="WP_188408409.1">
    <property type="nucleotide sequence ID" value="NZ_BMCP01000001.1"/>
</dbReference>
<evidence type="ECO:0000256" key="10">
    <source>
        <dbReference type="ARBA" id="ARBA00023136"/>
    </source>
</evidence>
<dbReference type="SUPFAM" id="SSF52540">
    <property type="entry name" value="P-loop containing nucleoside triphosphate hydrolases"/>
    <property type="match status" value="1"/>
</dbReference>
<dbReference type="CDD" id="cd03255">
    <property type="entry name" value="ABC_MJ0796_LolCDE_FtsE"/>
    <property type="match status" value="1"/>
</dbReference>
<dbReference type="PANTHER" id="PTHR30572">
    <property type="entry name" value="MEMBRANE COMPONENT OF TRANSPORTER-RELATED"/>
    <property type="match status" value="1"/>
</dbReference>
<dbReference type="InterPro" id="IPR003838">
    <property type="entry name" value="ABC3_permease_C"/>
</dbReference>
<evidence type="ECO:0000256" key="11">
    <source>
        <dbReference type="ARBA" id="ARBA00023251"/>
    </source>
</evidence>
<dbReference type="Pfam" id="PF12704">
    <property type="entry name" value="MacB_PCD"/>
    <property type="match status" value="1"/>
</dbReference>
<dbReference type="InterPro" id="IPR017911">
    <property type="entry name" value="MacB-like_ATP-bd"/>
</dbReference>
<evidence type="ECO:0000313" key="16">
    <source>
        <dbReference type="EMBL" id="GGE33278.1"/>
    </source>
</evidence>
<evidence type="ECO:0000256" key="14">
    <source>
        <dbReference type="SAM" id="Phobius"/>
    </source>
</evidence>
<protein>
    <recommendedName>
        <fullName evidence="13">Pyoverdine export ATP-binding/permease protein PvdT</fullName>
    </recommendedName>
</protein>
<evidence type="ECO:0000256" key="2">
    <source>
        <dbReference type="ARBA" id="ARBA00022448"/>
    </source>
</evidence>
<evidence type="ECO:0000256" key="3">
    <source>
        <dbReference type="ARBA" id="ARBA00022475"/>
    </source>
</evidence>
<sequence>MSAPLIDIRDVSRVYHSGEDELRALDRVSLTVEEGEFVAIVGQSGSGKSTLMNILGCLDRPTEGHYFIRGRDVAGLDRDALASLRRDTFGFVFQRYNLLANTTAMENVEVPAIYAGRPKKDRWTRAAELLTRLGLGDRLDHTPGQLSGGQQQRVSIARALMNDAPIILADEPTGALDRTSGAEMLTLLQDLNRDGRTIILITHDPEVARAARRVIRIADGRIVSDTRTDEALLFRPGSTHKVGGMHADGRLGFLPDMGEAAKLALRTLRTNMFRTSLTLLGVVIGVAAVVAMLAIGNGSQQQVMQRISQLGTNLLTVRPGAPGTRPTGDMATLVVGDAEAIAGLPNVEVVVPQRSTQKTMRAGNIDYRTQINGVTSGFPAAQDWQIAQGSFFGPQEEKELAAVVVLGDTVARNLFPDSSPIGKTVLIASQPFEVIGVLAPKGATGGGNDMDDIAVVPLRSAFMRVFGRDYLGSIVVRIKDLDKASQTEEAITSLLKVRHGVEDFQIRNTASFIATATETRRTFTMMLAAVAIISLIVGGIGVMNIMLVSVTERTREIGVRMATGARMLNILLQFNTEAVVVCGLGGLIGVGLGFAVAATMEFFGNPVAYSLGPPIFAFACAFLTGVVFGYLPARKAARMDPVAALASE</sequence>
<dbReference type="InterPro" id="IPR003439">
    <property type="entry name" value="ABC_transporter-like_ATP-bd"/>
</dbReference>
<evidence type="ECO:0000313" key="17">
    <source>
        <dbReference type="Proteomes" id="UP000602745"/>
    </source>
</evidence>
<dbReference type="InterPro" id="IPR050250">
    <property type="entry name" value="Macrolide_Exporter_MacB"/>
</dbReference>
<keyword evidence="6" id="KW-0547">Nucleotide-binding</keyword>
<keyword evidence="7 16" id="KW-0067">ATP-binding</keyword>
<dbReference type="GO" id="GO:0098796">
    <property type="term" value="C:membrane protein complex"/>
    <property type="evidence" value="ECO:0007669"/>
    <property type="project" value="UniProtKB-ARBA"/>
</dbReference>
<dbReference type="InterPro" id="IPR025857">
    <property type="entry name" value="MacB_PCD"/>
</dbReference>
<feature type="transmembrane region" description="Helical" evidence="14">
    <location>
        <begin position="525"/>
        <end position="550"/>
    </location>
</feature>
<gene>
    <name evidence="16" type="primary">macB</name>
    <name evidence="16" type="ORF">GCM10007276_08170</name>
</gene>
<keyword evidence="8" id="KW-1278">Translocase</keyword>
<dbReference type="PROSITE" id="PS00211">
    <property type="entry name" value="ABC_TRANSPORTER_1"/>
    <property type="match status" value="1"/>
</dbReference>
<evidence type="ECO:0000256" key="9">
    <source>
        <dbReference type="ARBA" id="ARBA00022989"/>
    </source>
</evidence>
<dbReference type="Pfam" id="PF02687">
    <property type="entry name" value="FtsX"/>
    <property type="match status" value="1"/>
</dbReference>
<keyword evidence="10 14" id="KW-0472">Membrane</keyword>
<dbReference type="Gene3D" id="3.40.50.300">
    <property type="entry name" value="P-loop containing nucleotide triphosphate hydrolases"/>
    <property type="match status" value="1"/>
</dbReference>
<dbReference type="SMART" id="SM00382">
    <property type="entry name" value="AAA"/>
    <property type="match status" value="1"/>
</dbReference>
<evidence type="ECO:0000256" key="7">
    <source>
        <dbReference type="ARBA" id="ARBA00022840"/>
    </source>
</evidence>
<keyword evidence="11" id="KW-0046">Antibiotic resistance</keyword>
<dbReference type="FunFam" id="3.40.50.300:FF:000032">
    <property type="entry name" value="Export ABC transporter ATP-binding protein"/>
    <property type="match status" value="1"/>
</dbReference>
<dbReference type="Proteomes" id="UP000602745">
    <property type="component" value="Unassembled WGS sequence"/>
</dbReference>
<evidence type="ECO:0000256" key="13">
    <source>
        <dbReference type="ARBA" id="ARBA00041199"/>
    </source>
</evidence>
<dbReference type="GO" id="GO:0016887">
    <property type="term" value="F:ATP hydrolysis activity"/>
    <property type="evidence" value="ECO:0007669"/>
    <property type="project" value="InterPro"/>
</dbReference>
<organism evidence="16 17">
    <name type="scientific">Agaricicola taiwanensis</name>
    <dbReference type="NCBI Taxonomy" id="591372"/>
    <lineage>
        <taxon>Bacteria</taxon>
        <taxon>Pseudomonadati</taxon>
        <taxon>Pseudomonadota</taxon>
        <taxon>Alphaproteobacteria</taxon>
        <taxon>Rhodobacterales</taxon>
        <taxon>Paracoccaceae</taxon>
        <taxon>Agaricicola</taxon>
    </lineage>
</organism>
<feature type="transmembrane region" description="Helical" evidence="14">
    <location>
        <begin position="571"/>
        <end position="599"/>
    </location>
</feature>
<accession>A0A8J2VN73</accession>
<dbReference type="EMBL" id="BMCP01000001">
    <property type="protein sequence ID" value="GGE33278.1"/>
    <property type="molecule type" value="Genomic_DNA"/>
</dbReference>
<evidence type="ECO:0000256" key="4">
    <source>
        <dbReference type="ARBA" id="ARBA00022519"/>
    </source>
</evidence>
<reference evidence="16" key="2">
    <citation type="submission" date="2020-09" db="EMBL/GenBank/DDBJ databases">
        <authorList>
            <person name="Sun Q."/>
            <person name="Sedlacek I."/>
        </authorList>
    </citation>
    <scope>NUCLEOTIDE SEQUENCE</scope>
    <source>
        <strain evidence="16">CCM 7684</strain>
    </source>
</reference>
<reference evidence="16" key="1">
    <citation type="journal article" date="2014" name="Int. J. Syst. Evol. Microbiol.">
        <title>Complete genome sequence of Corynebacterium casei LMG S-19264T (=DSM 44701T), isolated from a smear-ripened cheese.</title>
        <authorList>
            <consortium name="US DOE Joint Genome Institute (JGI-PGF)"/>
            <person name="Walter F."/>
            <person name="Albersmeier A."/>
            <person name="Kalinowski J."/>
            <person name="Ruckert C."/>
        </authorList>
    </citation>
    <scope>NUCLEOTIDE SEQUENCE</scope>
    <source>
        <strain evidence="16">CCM 7684</strain>
    </source>
</reference>
<evidence type="ECO:0000259" key="15">
    <source>
        <dbReference type="PROSITE" id="PS50893"/>
    </source>
</evidence>
<comment type="caution">
    <text evidence="16">The sequence shown here is derived from an EMBL/GenBank/DDBJ whole genome shotgun (WGS) entry which is preliminary data.</text>
</comment>
<keyword evidence="9 14" id="KW-1133">Transmembrane helix</keyword>
<dbReference type="PANTHER" id="PTHR30572:SF14">
    <property type="entry name" value="MACROLIDE EXPORT ATP-BINDING_PERMEASE PROTEIN MACB"/>
    <property type="match status" value="1"/>
</dbReference>
<dbReference type="GO" id="GO:0022857">
    <property type="term" value="F:transmembrane transporter activity"/>
    <property type="evidence" value="ECO:0007669"/>
    <property type="project" value="TreeGrafter"/>
</dbReference>
<dbReference type="InterPro" id="IPR027417">
    <property type="entry name" value="P-loop_NTPase"/>
</dbReference>
<evidence type="ECO:0000256" key="5">
    <source>
        <dbReference type="ARBA" id="ARBA00022692"/>
    </source>
</evidence>
<dbReference type="GO" id="GO:0005524">
    <property type="term" value="F:ATP binding"/>
    <property type="evidence" value="ECO:0007669"/>
    <property type="project" value="UniProtKB-KW"/>
</dbReference>
<evidence type="ECO:0000256" key="12">
    <source>
        <dbReference type="ARBA" id="ARBA00038388"/>
    </source>
</evidence>
<feature type="transmembrane region" description="Helical" evidence="14">
    <location>
        <begin position="611"/>
        <end position="631"/>
    </location>
</feature>
<keyword evidence="5 14" id="KW-0812">Transmembrane</keyword>
<keyword evidence="3" id="KW-1003">Cell membrane</keyword>
<evidence type="ECO:0000256" key="1">
    <source>
        <dbReference type="ARBA" id="ARBA00004429"/>
    </source>
</evidence>
<dbReference type="PROSITE" id="PS50893">
    <property type="entry name" value="ABC_TRANSPORTER_2"/>
    <property type="match status" value="1"/>
</dbReference>
<dbReference type="Pfam" id="PF00005">
    <property type="entry name" value="ABC_tran"/>
    <property type="match status" value="1"/>
</dbReference>